<organism evidence="11 12">
    <name type="scientific">Fusarium avenaceum</name>
    <dbReference type="NCBI Taxonomy" id="40199"/>
    <lineage>
        <taxon>Eukaryota</taxon>
        <taxon>Fungi</taxon>
        <taxon>Dikarya</taxon>
        <taxon>Ascomycota</taxon>
        <taxon>Pezizomycotina</taxon>
        <taxon>Sordariomycetes</taxon>
        <taxon>Hypocreomycetidae</taxon>
        <taxon>Hypocreales</taxon>
        <taxon>Nectriaceae</taxon>
        <taxon>Fusarium</taxon>
        <taxon>Fusarium tricinctum species complex</taxon>
    </lineage>
</organism>
<evidence type="ECO:0000313" key="11">
    <source>
        <dbReference type="EMBL" id="KAG5659563.1"/>
    </source>
</evidence>
<dbReference type="InterPro" id="IPR022099">
    <property type="entry name" value="DUF3638"/>
</dbReference>
<dbReference type="PANTHER" id="PTHR13367">
    <property type="entry name" value="UBIQUITIN THIOESTERASE"/>
    <property type="match status" value="1"/>
</dbReference>
<feature type="domain" description="DUF3645" evidence="9">
    <location>
        <begin position="2357"/>
        <end position="2392"/>
    </location>
</feature>
<dbReference type="InterPro" id="IPR022105">
    <property type="entry name" value="DUF3645"/>
</dbReference>
<dbReference type="Proteomes" id="UP000782241">
    <property type="component" value="Unassembled WGS sequence"/>
</dbReference>
<feature type="domain" description="DUF6606" evidence="10">
    <location>
        <begin position="13"/>
        <end position="280"/>
    </location>
</feature>
<dbReference type="EC" id="3.4.19.12" evidence="2"/>
<reference evidence="11" key="1">
    <citation type="submission" date="2021-04" db="EMBL/GenBank/DDBJ databases">
        <title>Draft genome of Fusarium avenaceum strain F156N33, isolated from an atmospheric sample in Virginia.</title>
        <authorList>
            <person name="Yang S."/>
            <person name="Vinatzer B.A."/>
            <person name="Coleman J."/>
        </authorList>
    </citation>
    <scope>NUCLEOTIDE SEQUENCE</scope>
    <source>
        <strain evidence="11">F156N33</strain>
    </source>
</reference>
<dbReference type="InterPro" id="IPR046541">
    <property type="entry name" value="DUF6606"/>
</dbReference>
<dbReference type="GO" id="GO:0006508">
    <property type="term" value="P:proteolysis"/>
    <property type="evidence" value="ECO:0007669"/>
    <property type="project" value="UniProtKB-KW"/>
</dbReference>
<keyword evidence="4" id="KW-0833">Ubl conjugation pathway</keyword>
<feature type="domain" description="DUF3638" evidence="8">
    <location>
        <begin position="2014"/>
        <end position="2237"/>
    </location>
</feature>
<dbReference type="Pfam" id="PF12359">
    <property type="entry name" value="DUF3645"/>
    <property type="match status" value="1"/>
</dbReference>
<keyword evidence="3" id="KW-0645">Protease</keyword>
<evidence type="ECO:0000256" key="3">
    <source>
        <dbReference type="ARBA" id="ARBA00022670"/>
    </source>
</evidence>
<keyword evidence="5" id="KW-0378">Hydrolase</keyword>
<dbReference type="GO" id="GO:0004843">
    <property type="term" value="F:cysteine-type deubiquitinase activity"/>
    <property type="evidence" value="ECO:0007669"/>
    <property type="project" value="UniProtKB-EC"/>
</dbReference>
<sequence length="3107" mass="354718">MDTRSNIDQVEYLFHHLFLPPKLPGGDDMTALNSIFLTDFVLQSLQRFTEELGGEDAASVQSAISMLQTMRDTTDSRGFLERIGVQKVLAALSLHDSVALFHVAAQNAGLLIRRLETSFYFETFELSPTNAAAITTKGRLVRQFPDTATEIPEKDFQSEDFQEVLANTLVKMSHQRVAEAQPMARKARKDHHEDRETTDPRIVNELLVSFLRGVGKQVKVEGIRKHTREETSYNSSKLPWRRSPVWLLIRVGLHLTMSRLSGGSHDIYKRFMSYLMAQALLKANQAPVSSEMLHIMMTKITHRLCKIEGLRDDKWLSTVHDIISKASKTLNERWDRIRNHSEEQMDIAFLASTEIKDHLFFSLPKIDDFITTISHRENNNDTTTFRPVSHVSSFNADSLPLVRTPRDSSYVPFSLAMIESWVQQNLDQWIKKHLHEETACSSLKALLKTYHSTARAFYSSRPEGASRMLLTVGEIWVAADKATLYNYPMLKEYDAEVPTKIWQALLFQSQADMARLQRLEKYLKGRKWTPSRPSVFRSFGDSMSFPVRYFQSSSTLQDKKIAIEKKAELDKQAKIREFYQLKDRYDDLTRQYSATTCGQIYKTSLGVSYPEHDPYCHRCSLMNQANGLKIMVHEWPLPTDNLEAQATVFELDIPHQFAQWRDVTFYFIHDVLAFKSLGEHPSSSYSLDSYDGLYPWYSSEPSRVHLLSESKPHVQTHRRQKSIAISDVADVYLENGLIYHYHDRESGTFTSPFTQSMAVSELCTFKLPERAQALYPFLVRTWLRPDGETPNQVIASQYKCPKHMTLGEFKALAVLPYGYRLQWMSILTQLAMPTIDFNQDETAIFLLQISLQAGPNSVLEITRETHTRLTDMEFGRQLLKGLLQAVSRIEKNWESHTALCSFTLLAIRLLSVTSPQLSQGILGLLSECRRISHHWMLILIRKVQDTADDMQRKEFSESALDVAMICVQTFNVDERHLEDILGNSKQASLLVESSIVINNTTLANNKAQGLFQRIMDDRTYYTLHRTRSILVDEVISRGNTCLDLAIKRSWPDFSRTTDWSLASSTFYWLETNSGQRQVHFNVLTGELLVNGDPLSRLPRDYTIHEDHSRLFGSMILDVRPSDVSGMRFSATREFLGYTIHFGMQGQDLLVQLDKPGSTLNLVPSRLLKGTVPHQLADNFAHWYQCETESIEFYELHNHWASDDQRNWRFTQDQGSWKLGRHDDAFLVAPSSELAKRIAVILDPLEEPLGLHLIYDTVKRITEIRIPNLRLEFLLKSGESSMESRQFRDMHIDPDQSTGTLVGFKSKLVLSSSREPPIRTVLIPEGDVQYAMKSFNHLDEHTMVTVVHGSARRVQAYKLDDLLRRLVGSTRTESKLYLAYLHGLTSFCLPDPFIGRTGTEEALDILGSAVIRVPSILTETSYSILDCIAKLSPTRSFYPRNGKLMQVVEWSSRLSYISQNDRFYKVVLNILARSREICFLYPKHEVPDSPSHSSLHLVERAINRASRVHVSGFGSEEFTAQHDVTYIPRAQGNMSARAIRAQGIAFRVYHAQCYVIERIEPSFAESLYRLLCEGTVVNTSQVPHKSMMQYDSRWLRETRSFLSSDWCQIHYAFRKEKDWLNKFELMIWIATLSYSKYHDPQITQVLLMMVLSASVSAVPLPTKPSYDLSQGYAIVPGQVNGLAESAARSIDSCPEGSLPRLRDETPKRLLKRRNRQFTESRNRAVRSFSDQLCNQWPCAVPNMPQGRDVDSYLRCESAMEELYPKWSSWYNNLSFKHYLQEISARLMKVPMQGLKLHPQPEWVTAVSQRRLLGFISIEDLFSRPNARYTFCPIPTLNVPLQVVNMNPGTVSRLTGIIDNLDIQAKLPYEHRYLGELRQSLSSLNEQVGNELDINNSTRVDHLLQEHLKHCENHRTTVYQNLLQNILGVGLAREDGTLVPPLMQHILTDSGCLPRITPLLLLQQLRPSRFSCLLKTWKMAIVEYATAVTAVQRARRLMRFQHSPVDLLREIQNSGHETWKGEDRPEWLLLECESEIMIRNVQEQVARKMISPPEDKNAVMQLNMGEGKSTVIVPMVATTLANGPMMVRVIVAKPQAKQMYQMLVSKLAGLLDRPVYLLPFSRDIQMDVQRADSIHRLVTRCMNEGGVLMVQPEHLLSLQLMELECQLSSRQEAAERLRVVRGLFDNASRDIVDESDENFSVKFELIYTLGQQCSIEDSPSRWVVTQEVLGLIAQFAGKVKSQFSTSLEFDGRKDGQYPTIRFLQADCGEVILNHVASHICETGMNGFPISHQPEKFKKAVHRYITQWELKQGDVELIERSPFFDGVTVGRILLLRGLFAGGILAFVLGQKRWRVNYGIDPHRQTGTKLAVPFRAKDSPTPRSEFSHPDVVITLTCLSYYYGGLDEEALFFAFRLLTKSDNARTEYHEWTRTAPTLPPPFKTLEGVNLRDRAQFRDEIYPHLRYSKLAIDYYLSQLVFSREAKEFPHKLSASGWDLAKIKDNPTTGFSGTNDSRYVLPTDIKQLDLPEQKHTNALVLGYLLQPQNGVTLVPQEAKATPFNSRMLLDMVSGMNAQTRVILDVGAQVIDLTNLQFAEQWLARYQNDDNTQAIIYFNEHDEIVVLDCSGKVEDFETSPFFEQLDRCLVFLDESHTRGTDLKLPPSYRAVVTLGTGLTKDRLVQACMRMRKLGKGQSVEFCVPWEIEQKIVHLKTQEKVGGDEVVVSDVLNWVITETCLDLRKAIPLWLNQGVRFGRQQAFWSQSEGNVASGWAEQFLEDEAQTLDQRYRPRKDRTDLNSFLDEASASTTNELRARCDDFGLTELHTASLQEEQERELSPETEQERQVENPPAAEPENHSISQSLRNWILNGHSSMNIASFRVDHKPAFQILKNTSAAQYLSVQSFPSSVRATSDFAKTVKESFGINNHSDSFQRPVQWILTAKCQTESIGLVIISPFEAQELLPLIEKSRHVTLHLYAPRVNLAFQSLDHLQLYRISGELTVDSIPRNAVLFLNLFSGQLYLSSFKDYTSVCDSLGLAWGTADDSVVLGPDGFIPPGSRGRLVNKSNFPQSPVQFLRVLAEQIRQDCGSILKTDMGKIFEGVRLLECDFGDRC</sequence>
<accession>A0A9P7KR75</accession>
<dbReference type="Pfam" id="PF20255">
    <property type="entry name" value="DUF6606"/>
    <property type="match status" value="1"/>
</dbReference>
<name>A0A9P7KR75_9HYPO</name>
<evidence type="ECO:0000256" key="5">
    <source>
        <dbReference type="ARBA" id="ARBA00022801"/>
    </source>
</evidence>
<evidence type="ECO:0000256" key="1">
    <source>
        <dbReference type="ARBA" id="ARBA00000707"/>
    </source>
</evidence>
<evidence type="ECO:0000259" key="10">
    <source>
        <dbReference type="Pfam" id="PF20255"/>
    </source>
</evidence>
<feature type="compositionally biased region" description="Basic and acidic residues" evidence="7">
    <location>
        <begin position="2829"/>
        <end position="2841"/>
    </location>
</feature>
<keyword evidence="6" id="KW-0788">Thiol protease</keyword>
<comment type="caution">
    <text evidence="11">The sequence shown here is derived from an EMBL/GenBank/DDBJ whole genome shotgun (WGS) entry which is preliminary data.</text>
</comment>
<evidence type="ECO:0000256" key="6">
    <source>
        <dbReference type="ARBA" id="ARBA00022807"/>
    </source>
</evidence>
<protein>
    <recommendedName>
        <fullName evidence="2">ubiquitinyl hydrolase 1</fullName>
        <ecNumber evidence="2">3.4.19.12</ecNumber>
    </recommendedName>
</protein>
<evidence type="ECO:0000259" key="9">
    <source>
        <dbReference type="Pfam" id="PF12359"/>
    </source>
</evidence>
<evidence type="ECO:0000256" key="7">
    <source>
        <dbReference type="SAM" id="MobiDB-lite"/>
    </source>
</evidence>
<evidence type="ECO:0000256" key="2">
    <source>
        <dbReference type="ARBA" id="ARBA00012759"/>
    </source>
</evidence>
<feature type="region of interest" description="Disordered" evidence="7">
    <location>
        <begin position="2823"/>
        <end position="2853"/>
    </location>
</feature>
<evidence type="ECO:0000256" key="4">
    <source>
        <dbReference type="ARBA" id="ARBA00022786"/>
    </source>
</evidence>
<evidence type="ECO:0000259" key="8">
    <source>
        <dbReference type="Pfam" id="PF12340"/>
    </source>
</evidence>
<dbReference type="Pfam" id="PF12340">
    <property type="entry name" value="DUF3638"/>
    <property type="match status" value="1"/>
</dbReference>
<gene>
    <name evidence="11" type="ORF">KAF25_002122</name>
</gene>
<dbReference type="InterPro" id="IPR051346">
    <property type="entry name" value="OTU_Deubiquitinase"/>
</dbReference>
<proteinExistence type="predicted"/>
<dbReference type="EMBL" id="JAGPUO010000011">
    <property type="protein sequence ID" value="KAG5659563.1"/>
    <property type="molecule type" value="Genomic_DNA"/>
</dbReference>
<comment type="catalytic activity">
    <reaction evidence="1">
        <text>Thiol-dependent hydrolysis of ester, thioester, amide, peptide and isopeptide bonds formed by the C-terminal Gly of ubiquitin (a 76-residue protein attached to proteins as an intracellular targeting signal).</text>
        <dbReference type="EC" id="3.4.19.12"/>
    </reaction>
</comment>
<evidence type="ECO:0000313" key="12">
    <source>
        <dbReference type="Proteomes" id="UP000782241"/>
    </source>
</evidence>
<dbReference type="PANTHER" id="PTHR13367:SF34">
    <property type="match status" value="1"/>
</dbReference>
<keyword evidence="12" id="KW-1185">Reference proteome</keyword>